<evidence type="ECO:0000259" key="2">
    <source>
        <dbReference type="Pfam" id="PF13568"/>
    </source>
</evidence>
<dbReference type="EMBL" id="PVTE01000004">
    <property type="protein sequence ID" value="PRY42926.1"/>
    <property type="molecule type" value="Genomic_DNA"/>
</dbReference>
<evidence type="ECO:0000313" key="3">
    <source>
        <dbReference type="EMBL" id="PRY42926.1"/>
    </source>
</evidence>
<dbReference type="Pfam" id="PF13568">
    <property type="entry name" value="OMP_b-brl_2"/>
    <property type="match status" value="1"/>
</dbReference>
<comment type="caution">
    <text evidence="3">The sequence shown here is derived from an EMBL/GenBank/DDBJ whole genome shotgun (WGS) entry which is preliminary data.</text>
</comment>
<feature type="signal peptide" evidence="1">
    <location>
        <begin position="1"/>
        <end position="21"/>
    </location>
</feature>
<feature type="chain" id="PRO_5015702992" evidence="1">
    <location>
        <begin position="22"/>
        <end position="268"/>
    </location>
</feature>
<protein>
    <submittedName>
        <fullName evidence="3">Outer membrane protein with beta-barrel domain</fullName>
    </submittedName>
</protein>
<organism evidence="3 4">
    <name type="scientific">Spirosoma oryzae</name>
    <dbReference type="NCBI Taxonomy" id="1469603"/>
    <lineage>
        <taxon>Bacteria</taxon>
        <taxon>Pseudomonadati</taxon>
        <taxon>Bacteroidota</taxon>
        <taxon>Cytophagia</taxon>
        <taxon>Cytophagales</taxon>
        <taxon>Cytophagaceae</taxon>
        <taxon>Spirosoma</taxon>
    </lineage>
</organism>
<dbReference type="OrthoDB" id="891525at2"/>
<proteinExistence type="predicted"/>
<keyword evidence="1" id="KW-0732">Signal</keyword>
<keyword evidence="4" id="KW-1185">Reference proteome</keyword>
<gene>
    <name evidence="3" type="ORF">CLV58_10455</name>
</gene>
<accession>A0A2T0TB85</accession>
<reference evidence="3 4" key="1">
    <citation type="submission" date="2018-03" db="EMBL/GenBank/DDBJ databases">
        <title>Genomic Encyclopedia of Archaeal and Bacterial Type Strains, Phase II (KMG-II): from individual species to whole genera.</title>
        <authorList>
            <person name="Goeker M."/>
        </authorList>
    </citation>
    <scope>NUCLEOTIDE SEQUENCE [LARGE SCALE GENOMIC DNA]</scope>
    <source>
        <strain evidence="3 4">DSM 28354</strain>
    </source>
</reference>
<evidence type="ECO:0000313" key="4">
    <source>
        <dbReference type="Proteomes" id="UP000238375"/>
    </source>
</evidence>
<dbReference type="RefSeq" id="WP_106136800.1">
    <property type="nucleotide sequence ID" value="NZ_PVTE01000004.1"/>
</dbReference>
<name>A0A2T0TB85_9BACT</name>
<dbReference type="AlphaFoldDB" id="A0A2T0TB85"/>
<feature type="domain" description="Outer membrane protein beta-barrel" evidence="2">
    <location>
        <begin position="82"/>
        <end position="236"/>
    </location>
</feature>
<sequence>MNAFKHLLASALLATSAASFAQTSVTITTTESTAAESTAAESTTVGSTVVDSTVSQSSDNTATTVVIRKGTTRPIERIVSDFGIYVGFNGLGGNLPAGYDLRPIGSRFVAVAWQKRIPLITGGSTKLRLVTGPEVAWNNFMFEGRNVLTRQNGQLVINQADVDLRKTKLVTTQLNLPVMLSVSARSGFSISAGAYVGMRLDSYTKVKPEGGSAVRSHNSFNLSPVRWGFMTEIGFRGCGKLFGRYEPNSLFRTGEGPNASVWSVGIKL</sequence>
<evidence type="ECO:0000256" key="1">
    <source>
        <dbReference type="SAM" id="SignalP"/>
    </source>
</evidence>
<dbReference type="Proteomes" id="UP000238375">
    <property type="component" value="Unassembled WGS sequence"/>
</dbReference>
<dbReference type="InterPro" id="IPR025665">
    <property type="entry name" value="Beta-barrel_OMP_2"/>
</dbReference>